<reference evidence="2" key="1">
    <citation type="submission" date="2021-01" db="EMBL/GenBank/DDBJ databases">
        <title>Whole genome shotgun sequence of Virgisporangium aurantiacum NBRC 16421.</title>
        <authorList>
            <person name="Komaki H."/>
            <person name="Tamura T."/>
        </authorList>
    </citation>
    <scope>NUCLEOTIDE SEQUENCE</scope>
    <source>
        <strain evidence="2">NBRC 16421</strain>
    </source>
</reference>
<comment type="caution">
    <text evidence="2">The sequence shown here is derived from an EMBL/GenBank/DDBJ whole genome shotgun (WGS) entry which is preliminary data.</text>
</comment>
<evidence type="ECO:0000313" key="3">
    <source>
        <dbReference type="Proteomes" id="UP000612585"/>
    </source>
</evidence>
<dbReference type="Proteomes" id="UP000612585">
    <property type="component" value="Unassembled WGS sequence"/>
</dbReference>
<organism evidence="2 3">
    <name type="scientific">Virgisporangium aurantiacum</name>
    <dbReference type="NCBI Taxonomy" id="175570"/>
    <lineage>
        <taxon>Bacteria</taxon>
        <taxon>Bacillati</taxon>
        <taxon>Actinomycetota</taxon>
        <taxon>Actinomycetes</taxon>
        <taxon>Micromonosporales</taxon>
        <taxon>Micromonosporaceae</taxon>
        <taxon>Virgisporangium</taxon>
    </lineage>
</organism>
<keyword evidence="3" id="KW-1185">Reference proteome</keyword>
<proteinExistence type="predicted"/>
<name>A0A8J3YX46_9ACTN</name>
<sequence>MAESDERPLTLFLFVACGFGFAGAVMLLLTPFLPLAYIDLLGESIETDLGGSGWGVFLLGLVAAAFPGAAIARRSPVYATGMILPAIVAIGWSGWYAFSRIPELARLADSASLGSGGMLFVFSGPVLMIGGMAALIATYGRLRQQAEAAQTD</sequence>
<feature type="transmembrane region" description="Helical" evidence="1">
    <location>
        <begin position="12"/>
        <end position="33"/>
    </location>
</feature>
<keyword evidence="1" id="KW-0812">Transmembrane</keyword>
<accession>A0A8J3YX46</accession>
<keyword evidence="1" id="KW-0472">Membrane</keyword>
<protein>
    <submittedName>
        <fullName evidence="2">Uncharacterized protein</fullName>
    </submittedName>
</protein>
<dbReference type="RefSeq" id="WP_203987310.1">
    <property type="nucleotide sequence ID" value="NZ_BOPG01000006.1"/>
</dbReference>
<evidence type="ECO:0000256" key="1">
    <source>
        <dbReference type="SAM" id="Phobius"/>
    </source>
</evidence>
<feature type="transmembrane region" description="Helical" evidence="1">
    <location>
        <begin position="118"/>
        <end position="139"/>
    </location>
</feature>
<keyword evidence="1" id="KW-1133">Transmembrane helix</keyword>
<dbReference type="EMBL" id="BOPG01000006">
    <property type="protein sequence ID" value="GIJ53279.1"/>
    <property type="molecule type" value="Genomic_DNA"/>
</dbReference>
<gene>
    <name evidence="2" type="ORF">Vau01_007950</name>
</gene>
<dbReference type="AlphaFoldDB" id="A0A8J3YX46"/>
<evidence type="ECO:0000313" key="2">
    <source>
        <dbReference type="EMBL" id="GIJ53279.1"/>
    </source>
</evidence>
<feature type="transmembrane region" description="Helical" evidence="1">
    <location>
        <begin position="78"/>
        <end position="98"/>
    </location>
</feature>
<feature type="transmembrane region" description="Helical" evidence="1">
    <location>
        <begin position="53"/>
        <end position="71"/>
    </location>
</feature>